<dbReference type="PANTHER" id="PTHR43853">
    <property type="entry name" value="3-KETOACYL-COA THIOLASE, PEROXISOMAL"/>
    <property type="match status" value="1"/>
</dbReference>
<dbReference type="PROSITE" id="PS00098">
    <property type="entry name" value="THIOLASE_1"/>
    <property type="match status" value="1"/>
</dbReference>
<dbReference type="Proteomes" id="UP001138500">
    <property type="component" value="Unassembled WGS sequence"/>
</dbReference>
<dbReference type="GO" id="GO:0004518">
    <property type="term" value="F:nuclease activity"/>
    <property type="evidence" value="ECO:0007669"/>
    <property type="project" value="InterPro"/>
</dbReference>
<evidence type="ECO:0000256" key="2">
    <source>
        <dbReference type="ARBA" id="ARBA00004872"/>
    </source>
</evidence>
<accession>A0A9W7SJI4</accession>
<dbReference type="InterPro" id="IPR020615">
    <property type="entry name" value="Thiolase_acyl_enz_int_AS"/>
</dbReference>
<dbReference type="Pfam" id="PF02803">
    <property type="entry name" value="Thiolase_C"/>
    <property type="match status" value="1"/>
</dbReference>
<dbReference type="GO" id="GO:0003988">
    <property type="term" value="F:acetyl-CoA C-acyltransferase activity"/>
    <property type="evidence" value="ECO:0007669"/>
    <property type="project" value="UniProtKB-EC"/>
</dbReference>
<evidence type="ECO:0000256" key="6">
    <source>
        <dbReference type="ARBA" id="ARBA00023315"/>
    </source>
</evidence>
<dbReference type="PROSITE" id="PS00737">
    <property type="entry name" value="THIOLASE_2"/>
    <property type="match status" value="1"/>
</dbReference>
<dbReference type="Pfam" id="PF00108">
    <property type="entry name" value="Thiolase_N"/>
    <property type="match status" value="1"/>
</dbReference>
<name>A0A9W7SJI4_9PEZI</name>
<dbReference type="GO" id="GO:0005777">
    <property type="term" value="C:peroxisome"/>
    <property type="evidence" value="ECO:0007669"/>
    <property type="project" value="TreeGrafter"/>
</dbReference>
<dbReference type="SUPFAM" id="SSF88723">
    <property type="entry name" value="PIN domain-like"/>
    <property type="match status" value="1"/>
</dbReference>
<evidence type="ECO:0000256" key="5">
    <source>
        <dbReference type="ARBA" id="ARBA00022958"/>
    </source>
</evidence>
<dbReference type="InterPro" id="IPR002155">
    <property type="entry name" value="Thiolase"/>
</dbReference>
<comment type="caution">
    <text evidence="10">The sequence shown here is derived from an EMBL/GenBank/DDBJ whole genome shotgun (WGS) entry which is preliminary data.</text>
</comment>
<dbReference type="PRINTS" id="PR00853">
    <property type="entry name" value="XPGRADSUPER"/>
</dbReference>
<dbReference type="InterPro" id="IPR020616">
    <property type="entry name" value="Thiolase_N"/>
</dbReference>
<evidence type="ECO:0000313" key="10">
    <source>
        <dbReference type="EMBL" id="KAH9815726.1"/>
    </source>
</evidence>
<comment type="catalytic activity">
    <reaction evidence="7">
        <text>an acyl-CoA + acetyl-CoA = a 3-oxoacyl-CoA + CoA</text>
        <dbReference type="Rhea" id="RHEA:21564"/>
        <dbReference type="ChEBI" id="CHEBI:57287"/>
        <dbReference type="ChEBI" id="CHEBI:57288"/>
        <dbReference type="ChEBI" id="CHEBI:58342"/>
        <dbReference type="ChEBI" id="CHEBI:90726"/>
        <dbReference type="EC" id="2.3.1.16"/>
    </reaction>
</comment>
<comment type="pathway">
    <text evidence="2">Lipid metabolism; fatty acid metabolism.</text>
</comment>
<dbReference type="GO" id="GO:0006635">
    <property type="term" value="P:fatty acid beta-oxidation"/>
    <property type="evidence" value="ECO:0007669"/>
    <property type="project" value="TreeGrafter"/>
</dbReference>
<dbReference type="InterPro" id="IPR016039">
    <property type="entry name" value="Thiolase-like"/>
</dbReference>
<dbReference type="InterPro" id="IPR036279">
    <property type="entry name" value="5-3_exonuclease_C_sf"/>
</dbReference>
<evidence type="ECO:0000256" key="4">
    <source>
        <dbReference type="ARBA" id="ARBA00022679"/>
    </source>
</evidence>
<gene>
    <name evidence="10" type="ORF">Tdes44962_MAKER00974</name>
</gene>
<comment type="cofactor">
    <cofactor evidence="1">
        <name>K(+)</name>
        <dbReference type="ChEBI" id="CHEBI:29103"/>
    </cofactor>
</comment>
<dbReference type="InterPro" id="IPR020617">
    <property type="entry name" value="Thiolase_C"/>
</dbReference>
<dbReference type="CDD" id="cd09870">
    <property type="entry name" value="PIN_YEN1"/>
    <property type="match status" value="1"/>
</dbReference>
<feature type="domain" description="XPG-I" evidence="9">
    <location>
        <begin position="521"/>
        <end position="594"/>
    </location>
</feature>
<dbReference type="AlphaFoldDB" id="A0A9W7SJI4"/>
<keyword evidence="5" id="KW-0630">Potassium</keyword>
<evidence type="ECO:0000256" key="1">
    <source>
        <dbReference type="ARBA" id="ARBA00001958"/>
    </source>
</evidence>
<dbReference type="PANTHER" id="PTHR43853:SF10">
    <property type="entry name" value="ACETYL-COA C-ACETYLTRANSFERASE"/>
    <property type="match status" value="1"/>
</dbReference>
<dbReference type="Gene3D" id="3.40.50.1010">
    <property type="entry name" value="5'-nuclease"/>
    <property type="match status" value="1"/>
</dbReference>
<dbReference type="EMBL" id="RIBY02002422">
    <property type="protein sequence ID" value="KAH9815726.1"/>
    <property type="molecule type" value="Genomic_DNA"/>
</dbReference>
<dbReference type="InterPro" id="IPR029060">
    <property type="entry name" value="PIN-like_dom_sf"/>
</dbReference>
<evidence type="ECO:0000259" key="9">
    <source>
        <dbReference type="SMART" id="SM00484"/>
    </source>
</evidence>
<dbReference type="GO" id="GO:0006281">
    <property type="term" value="P:DNA repair"/>
    <property type="evidence" value="ECO:0007669"/>
    <property type="project" value="UniProtKB-ARBA"/>
</dbReference>
<proteinExistence type="inferred from homology"/>
<organism evidence="10 11">
    <name type="scientific">Teratosphaeria destructans</name>
    <dbReference type="NCBI Taxonomy" id="418781"/>
    <lineage>
        <taxon>Eukaryota</taxon>
        <taxon>Fungi</taxon>
        <taxon>Dikarya</taxon>
        <taxon>Ascomycota</taxon>
        <taxon>Pezizomycotina</taxon>
        <taxon>Dothideomycetes</taxon>
        <taxon>Dothideomycetidae</taxon>
        <taxon>Mycosphaerellales</taxon>
        <taxon>Teratosphaeriaceae</taxon>
        <taxon>Teratosphaeria</taxon>
    </lineage>
</organism>
<dbReference type="InterPro" id="IPR020613">
    <property type="entry name" value="Thiolase_CS"/>
</dbReference>
<dbReference type="OrthoDB" id="5404651at2759"/>
<keyword evidence="6" id="KW-0012">Acyltransferase</keyword>
<dbReference type="Pfam" id="PF00867">
    <property type="entry name" value="XPG_I"/>
    <property type="match status" value="1"/>
</dbReference>
<keyword evidence="11" id="KW-1185">Reference proteome</keyword>
<feature type="region of interest" description="Disordered" evidence="8">
    <location>
        <begin position="840"/>
        <end position="921"/>
    </location>
</feature>
<dbReference type="CDD" id="cd00751">
    <property type="entry name" value="thiolase"/>
    <property type="match status" value="1"/>
</dbReference>
<keyword evidence="4" id="KW-0808">Transferase</keyword>
<feature type="region of interest" description="Disordered" evidence="8">
    <location>
        <begin position="792"/>
        <end position="815"/>
    </location>
</feature>
<dbReference type="SMART" id="SM00484">
    <property type="entry name" value="XPGI"/>
    <property type="match status" value="1"/>
</dbReference>
<sequence>MAAERLSSVLTHLTPGQKPIDKITSKNPDDIVITLATRTALTKGRKGGLKDTHLDGIVFKLLEQVNRKSNLDPQMVEDICLGNVSDAKAAYYVRAACLAAGYPNTTAASSVNRFCSSGLKAVQDIANQIITGSIEIGVAIGAESMSDGGDRLTRPFVDEIMNSNQDAKDCLQPMGQTSENVGKDFNISRQICRGELQKSGGRTEGRLVRRRDHAHHVKVDGKDVTLTKDEGPRWGTTFESLSKIRPAFPDYGDRSTGGNSSQVTDGAAAVLLMKRSKALELHQPILAKFVGATVAGLAPRIMGIGPSIAIPKLLSKYNITLDDIDLVEINEAFASMAVYCRDTLKIDWEKMNVRGGAIALGHPLGCTGARQIVTGLSECRRRKAKVLLTSMCIGTGQGMAGLFVNEQFLWEVLGEGQVVHIADYAAQHFQRHKRPLRIAVDEACWRFCNLTNEQVEKIRQGEPAASPIEAVILWRVLRLMCLNIQLIFVYDGLSRPGKDRRKGAGNRLEKEIVRLLHQLLDHLKIPYHQAPGEAEAECAKLQRLGVVDAVWSDDGDAFMFGCTTLIKQHKKAGKRDTDHIRVYDADQLKRKFDFDEDSFLMFALLAGGDYDLTGLRGCGPQTAKLLSMRTSGLGAAARVVQQNQLPAWRQDLRSSIQRQGKHIAVPEDFPKYKSLCNYRNPNVSSDEAAYNLRALRPNGQGWDKQIDQTKLRVLLRHRFNFDTRRFIQKIAPIYLAKALAQASNPDSCQENLQYCVQLKRTVKRKTVNGEDPPAKAEKKITFAPEVALQIDLSHPPPEEDWSKHDGKGEGGGPWNPLDKVDCEMLDCLLQNGLPIGALEVLPPSRRKRKAKDTEDDTDLSSQSKKRSRSQNANVSATPGPSKPRKRKKKQSESDETPARDPTPPPTSPKFRRPNVPRLSAATVIDLDESSSDDESGDVLPNLAELSSQRQAGGSLSLVRQSIPKLAVFGHDQARAPKKTFPCSEADDDGDPLFVRPAKPDLRESSTRKAMPCAAPVPSRPPATATQASPSHDATSRQARQTTGAAKGAGRGLVAGESISPATIRALRASLSFLSDILRRSPRRRCSTRETMLFVPRCSQRSLTSLKKGWFPELHSQCQSVSFHCVDIAQRYPWKTLGLVWRPEHGSCFANGQ</sequence>
<dbReference type="Gene3D" id="3.40.47.10">
    <property type="match status" value="2"/>
</dbReference>
<evidence type="ECO:0000256" key="7">
    <source>
        <dbReference type="ARBA" id="ARBA00047605"/>
    </source>
</evidence>
<comment type="similarity">
    <text evidence="3">Belongs to the thiolase-like superfamily. Thiolase family.</text>
</comment>
<feature type="region of interest" description="Disordered" evidence="8">
    <location>
        <begin position="978"/>
        <end position="1049"/>
    </location>
</feature>
<feature type="compositionally biased region" description="Polar residues" evidence="8">
    <location>
        <begin position="1023"/>
        <end position="1043"/>
    </location>
</feature>
<dbReference type="NCBIfam" id="TIGR01930">
    <property type="entry name" value="AcCoA-C-Actrans"/>
    <property type="match status" value="1"/>
</dbReference>
<evidence type="ECO:0000256" key="3">
    <source>
        <dbReference type="ARBA" id="ARBA00010982"/>
    </source>
</evidence>
<feature type="compositionally biased region" description="Basic and acidic residues" evidence="8">
    <location>
        <begin position="796"/>
        <end position="808"/>
    </location>
</feature>
<dbReference type="InterPro" id="IPR006084">
    <property type="entry name" value="XPG/Rad2"/>
</dbReference>
<dbReference type="SUPFAM" id="SSF53901">
    <property type="entry name" value="Thiolase-like"/>
    <property type="match status" value="1"/>
</dbReference>
<reference evidence="10 11" key="2">
    <citation type="journal article" date="2021" name="Curr. Genet.">
        <title>Genetic response to nitrogen starvation in the aggressive Eucalyptus foliar pathogen Teratosphaeria destructans.</title>
        <authorList>
            <person name="Havenga M."/>
            <person name="Wingfield B.D."/>
            <person name="Wingfield M.J."/>
            <person name="Dreyer L.L."/>
            <person name="Roets F."/>
            <person name="Aylward J."/>
        </authorList>
    </citation>
    <scope>NUCLEOTIDE SEQUENCE [LARGE SCALE GENOMIC DNA]</scope>
    <source>
        <strain evidence="10">CMW44962</strain>
    </source>
</reference>
<dbReference type="SUPFAM" id="SSF47807">
    <property type="entry name" value="5' to 3' exonuclease, C-terminal subdomain"/>
    <property type="match status" value="1"/>
</dbReference>
<protein>
    <submittedName>
        <fullName evidence="10">Beta ketoadipyl CoA thiolase</fullName>
    </submittedName>
</protein>
<dbReference type="InterPro" id="IPR050215">
    <property type="entry name" value="Thiolase-like_sf_Thiolase"/>
</dbReference>
<reference evidence="10 11" key="1">
    <citation type="journal article" date="2018" name="IMA Fungus">
        <title>IMA Genome-F 10: Nine draft genome sequences of Claviceps purpurea s.lat., including C. arundinis, C. humidiphila, and C. cf. spartinae, pseudomolecules for the pitch canker pathogen Fusarium circinatum, draft genome of Davidsoniella eucalypti, Grosmannia galeiformis, Quambalaria eucalypti, and Teratosphaeria destructans.</title>
        <authorList>
            <person name="Wingfield B.D."/>
            <person name="Liu M."/>
            <person name="Nguyen H.D."/>
            <person name="Lane F.A."/>
            <person name="Morgan S.W."/>
            <person name="De Vos L."/>
            <person name="Wilken P.M."/>
            <person name="Duong T.A."/>
            <person name="Aylward J."/>
            <person name="Coetzee M.P."/>
            <person name="Dadej K."/>
            <person name="De Beer Z.W."/>
            <person name="Findlay W."/>
            <person name="Havenga M."/>
            <person name="Kolarik M."/>
            <person name="Menzies J.G."/>
            <person name="Naidoo K."/>
            <person name="Pochopski O."/>
            <person name="Shoukouhi P."/>
            <person name="Santana Q.C."/>
            <person name="Seifert K.A."/>
            <person name="Soal N."/>
            <person name="Steenkamp E.T."/>
            <person name="Tatham C.T."/>
            <person name="van der Nest M.A."/>
            <person name="Wingfield M.J."/>
        </authorList>
    </citation>
    <scope>NUCLEOTIDE SEQUENCE [LARGE SCALE GENOMIC DNA]</scope>
    <source>
        <strain evidence="10">CMW44962</strain>
    </source>
</reference>
<dbReference type="GO" id="GO:0010124">
    <property type="term" value="P:phenylacetate catabolic process"/>
    <property type="evidence" value="ECO:0007669"/>
    <property type="project" value="TreeGrafter"/>
</dbReference>
<dbReference type="InterPro" id="IPR006086">
    <property type="entry name" value="XPG-I_dom"/>
</dbReference>
<evidence type="ECO:0000313" key="11">
    <source>
        <dbReference type="Proteomes" id="UP001138500"/>
    </source>
</evidence>
<evidence type="ECO:0000256" key="8">
    <source>
        <dbReference type="SAM" id="MobiDB-lite"/>
    </source>
</evidence>
<feature type="compositionally biased region" description="Basic and acidic residues" evidence="8">
    <location>
        <begin position="997"/>
        <end position="1006"/>
    </location>
</feature>